<evidence type="ECO:0000256" key="3">
    <source>
        <dbReference type="ARBA" id="ARBA00022723"/>
    </source>
</evidence>
<comment type="cofactor">
    <cofactor evidence="6">
        <name>Mg(2+)</name>
        <dbReference type="ChEBI" id="CHEBI:18420"/>
    </cofactor>
</comment>
<organism evidence="8 9">
    <name type="scientific">Rhizobium etli (strain ATCC 51251 / DSM 11541 / JCM 21823 / NBRC 15573 / CFN 42)</name>
    <dbReference type="NCBI Taxonomy" id="347834"/>
    <lineage>
        <taxon>Bacteria</taxon>
        <taxon>Pseudomonadati</taxon>
        <taxon>Pseudomonadota</taxon>
        <taxon>Alphaproteobacteria</taxon>
        <taxon>Hyphomicrobiales</taxon>
        <taxon>Rhizobiaceae</taxon>
        <taxon>Rhizobium/Agrobacterium group</taxon>
        <taxon>Rhizobium</taxon>
    </lineage>
</organism>
<feature type="binding site" evidence="6">
    <location>
        <position position="137"/>
    </location>
    <ligand>
        <name>Mg(2+)</name>
        <dbReference type="ChEBI" id="CHEBI:18420"/>
    </ligand>
</feature>
<dbReference type="HOGENOM" id="CLU_118482_1_0_5"/>
<dbReference type="GO" id="GO:0090729">
    <property type="term" value="F:toxin activity"/>
    <property type="evidence" value="ECO:0007669"/>
    <property type="project" value="UniProtKB-KW"/>
</dbReference>
<dbReference type="EMBL" id="CP000133">
    <property type="protein sequence ID" value="ABC90443.1"/>
    <property type="molecule type" value="Genomic_DNA"/>
</dbReference>
<keyword evidence="6" id="KW-0800">Toxin</keyword>
<dbReference type="CDD" id="cd18760">
    <property type="entry name" value="PIN_MtVapC3-like"/>
    <property type="match status" value="1"/>
</dbReference>
<evidence type="ECO:0000256" key="6">
    <source>
        <dbReference type="HAMAP-Rule" id="MF_00265"/>
    </source>
</evidence>
<dbReference type="HAMAP" id="MF_00265">
    <property type="entry name" value="VapC_Nob1"/>
    <property type="match status" value="1"/>
</dbReference>
<dbReference type="PANTHER" id="PTHR42740">
    <property type="entry name" value="RIBONUCLEASE VAPC3"/>
    <property type="match status" value="1"/>
</dbReference>
<dbReference type="AlphaFoldDB" id="Q2K9P3"/>
<evidence type="ECO:0000256" key="1">
    <source>
        <dbReference type="ARBA" id="ARBA00022649"/>
    </source>
</evidence>
<dbReference type="Gene3D" id="3.40.50.1010">
    <property type="entry name" value="5'-nuclease"/>
    <property type="match status" value="1"/>
</dbReference>
<gene>
    <name evidence="6" type="primary">vapC</name>
    <name evidence="8" type="ordered locus">RHE_CH01644</name>
</gene>
<keyword evidence="2 6" id="KW-0540">Nuclease</keyword>
<proteinExistence type="inferred from homology"/>
<dbReference type="Pfam" id="PF01850">
    <property type="entry name" value="PIN"/>
    <property type="match status" value="1"/>
</dbReference>
<dbReference type="SUPFAM" id="SSF88723">
    <property type="entry name" value="PIN domain-like"/>
    <property type="match status" value="1"/>
</dbReference>
<dbReference type="GO" id="GO:0016787">
    <property type="term" value="F:hydrolase activity"/>
    <property type="evidence" value="ECO:0007669"/>
    <property type="project" value="UniProtKB-KW"/>
</dbReference>
<dbReference type="InterPro" id="IPR022907">
    <property type="entry name" value="VapC_family"/>
</dbReference>
<dbReference type="eggNOG" id="COG1487">
    <property type="taxonomic scope" value="Bacteria"/>
</dbReference>
<name>Q2K9P3_RHIEC</name>
<keyword evidence="9" id="KW-1185">Reference proteome</keyword>
<evidence type="ECO:0000313" key="8">
    <source>
        <dbReference type="EMBL" id="ABC90443.1"/>
    </source>
</evidence>
<dbReference type="GO" id="GO:0000287">
    <property type="term" value="F:magnesium ion binding"/>
    <property type="evidence" value="ECO:0007669"/>
    <property type="project" value="UniProtKB-UniRule"/>
</dbReference>
<keyword evidence="5 6" id="KW-0460">Magnesium</keyword>
<dbReference type="Proteomes" id="UP000001936">
    <property type="component" value="Chromosome"/>
</dbReference>
<keyword evidence="3 6" id="KW-0479">Metal-binding</keyword>
<dbReference type="GO" id="GO:0004540">
    <property type="term" value="F:RNA nuclease activity"/>
    <property type="evidence" value="ECO:0007669"/>
    <property type="project" value="InterPro"/>
</dbReference>
<evidence type="ECO:0000256" key="5">
    <source>
        <dbReference type="ARBA" id="ARBA00022842"/>
    </source>
</evidence>
<dbReference type="KEGG" id="ret:RHE_CH01644"/>
<keyword evidence="1 6" id="KW-1277">Toxin-antitoxin system</keyword>
<dbReference type="InterPro" id="IPR051749">
    <property type="entry name" value="PINc/VapC_TA_RNase"/>
</dbReference>
<comment type="function">
    <text evidence="6">Toxic component of a toxin-antitoxin (TA) system. An RNase.</text>
</comment>
<accession>Q2K9P3</accession>
<feature type="binding site" evidence="6">
    <location>
        <position position="46"/>
    </location>
    <ligand>
        <name>Mg(2+)</name>
        <dbReference type="ChEBI" id="CHEBI:18420"/>
    </ligand>
</feature>
<dbReference type="InterPro" id="IPR029060">
    <property type="entry name" value="PIN-like_dom_sf"/>
</dbReference>
<feature type="domain" description="PIN" evidence="7">
    <location>
        <begin position="43"/>
        <end position="160"/>
    </location>
</feature>
<evidence type="ECO:0000259" key="7">
    <source>
        <dbReference type="Pfam" id="PF01850"/>
    </source>
</evidence>
<keyword evidence="4 6" id="KW-0378">Hydrolase</keyword>
<dbReference type="EC" id="3.1.-.-" evidence="6"/>
<evidence type="ECO:0000313" key="9">
    <source>
        <dbReference type="Proteomes" id="UP000001936"/>
    </source>
</evidence>
<comment type="similarity">
    <text evidence="6">Belongs to the PINc/VapC protein family.</text>
</comment>
<dbReference type="PANTHER" id="PTHR42740:SF1">
    <property type="entry name" value="RIBONUCLEASE VAPC3"/>
    <property type="match status" value="1"/>
</dbReference>
<evidence type="ECO:0000256" key="2">
    <source>
        <dbReference type="ARBA" id="ARBA00022722"/>
    </source>
</evidence>
<evidence type="ECO:0000256" key="4">
    <source>
        <dbReference type="ARBA" id="ARBA00022801"/>
    </source>
</evidence>
<dbReference type="InterPro" id="IPR002716">
    <property type="entry name" value="PIN_dom"/>
</dbReference>
<reference evidence="8 9" key="1">
    <citation type="journal article" date="2006" name="Proc. Natl. Acad. Sci. U.S.A.">
        <title>The partitioned Rhizobium etli genome: genetic and metabolic redundancy in seven interacting replicons.</title>
        <authorList>
            <person name="Gonzalez V."/>
            <person name="Santamaria R.I."/>
            <person name="Bustos P."/>
            <person name="Hernandez-Gonzalez I."/>
            <person name="Medrano-Soto A."/>
            <person name="Moreno-Hagelsieb G."/>
            <person name="Janga S.C."/>
            <person name="Ramirez M.A."/>
            <person name="Jimenez-Jacinto V."/>
            <person name="Collado-Vides J."/>
            <person name="Davila G."/>
        </authorList>
    </citation>
    <scope>NUCLEOTIDE SEQUENCE [LARGE SCALE GENOMIC DNA]</scope>
    <source>
        <strain evidence="9">ATCC 51251 / DSM 11541 / JCM 21823 / NBRC 15573 / CFN 42</strain>
    </source>
</reference>
<protein>
    <recommendedName>
        <fullName evidence="6">Ribonuclease VapC</fullName>
        <shortName evidence="6">RNase VapC</shortName>
        <ecNumber evidence="6">3.1.-.-</ecNumber>
    </recommendedName>
    <alternativeName>
        <fullName evidence="6">Toxin VapC</fullName>
    </alternativeName>
</protein>
<sequence length="170" mass="19250">MNRPSEASSTGTAEKMRSQISLESAGRVIWKRCAAIDRKEPVIVVDSSVWIAHLRGIENAARRRLQNIEDPLEILVGDLILMEVLQGARDDRHATTIEANLRQFTIRPMLDDSLAVRAARNYRLLRERGITMRKTIDVIIGTFCIQEGHSLLHDDRDFDPMAQHLGLKIA</sequence>